<name>A0ABS1CFM5_9GAMM</name>
<evidence type="ECO:0000256" key="1">
    <source>
        <dbReference type="SAM" id="MobiDB-lite"/>
    </source>
</evidence>
<protein>
    <submittedName>
        <fullName evidence="2">Uncharacterized protein</fullName>
    </submittedName>
</protein>
<sequence length="91" mass="10068">MYIKRQRGHTYLYQVDYGEEASVARIIVRSDAASTEGLFLVKQDGSLEPADDRPGFGSNSLRHDGLWPSPPREAVRDAVVIARQKAHTADG</sequence>
<gene>
    <name evidence="2" type="ORF">CKO31_08045</name>
</gene>
<evidence type="ECO:0000313" key="3">
    <source>
        <dbReference type="Proteomes" id="UP000748752"/>
    </source>
</evidence>
<evidence type="ECO:0000313" key="2">
    <source>
        <dbReference type="EMBL" id="MBK1630694.1"/>
    </source>
</evidence>
<keyword evidence="3" id="KW-1185">Reference proteome</keyword>
<accession>A0ABS1CFM5</accession>
<proteinExistence type="predicted"/>
<dbReference type="EMBL" id="NRRV01000015">
    <property type="protein sequence ID" value="MBK1630694.1"/>
    <property type="molecule type" value="Genomic_DNA"/>
</dbReference>
<reference evidence="2 3" key="1">
    <citation type="journal article" date="2020" name="Microorganisms">
        <title>Osmotic Adaptation and Compatible Solute Biosynthesis of Phototrophic Bacteria as Revealed from Genome Analyses.</title>
        <authorList>
            <person name="Imhoff J.F."/>
            <person name="Rahn T."/>
            <person name="Kunzel S."/>
            <person name="Keller A."/>
            <person name="Neulinger S.C."/>
        </authorList>
    </citation>
    <scope>NUCLEOTIDE SEQUENCE [LARGE SCALE GENOMIC DNA]</scope>
    <source>
        <strain evidence="2 3">DSM 6210</strain>
    </source>
</reference>
<dbReference type="Proteomes" id="UP000748752">
    <property type="component" value="Unassembled WGS sequence"/>
</dbReference>
<organism evidence="2 3">
    <name type="scientific">Thiohalocapsa halophila</name>
    <dbReference type="NCBI Taxonomy" id="69359"/>
    <lineage>
        <taxon>Bacteria</taxon>
        <taxon>Pseudomonadati</taxon>
        <taxon>Pseudomonadota</taxon>
        <taxon>Gammaproteobacteria</taxon>
        <taxon>Chromatiales</taxon>
        <taxon>Chromatiaceae</taxon>
        <taxon>Thiohalocapsa</taxon>
    </lineage>
</organism>
<dbReference type="RefSeq" id="WP_200235825.1">
    <property type="nucleotide sequence ID" value="NZ_NRRV01000015.1"/>
</dbReference>
<feature type="region of interest" description="Disordered" evidence="1">
    <location>
        <begin position="45"/>
        <end position="70"/>
    </location>
</feature>
<comment type="caution">
    <text evidence="2">The sequence shown here is derived from an EMBL/GenBank/DDBJ whole genome shotgun (WGS) entry which is preliminary data.</text>
</comment>